<keyword evidence="3" id="KW-1185">Reference proteome</keyword>
<dbReference type="InParanoid" id="B8C2U6"/>
<accession>B8C2U6</accession>
<gene>
    <name evidence="2" type="ORF">THAPSDRAFT_5409</name>
</gene>
<organism evidence="2 3">
    <name type="scientific">Thalassiosira pseudonana</name>
    <name type="common">Marine diatom</name>
    <name type="synonym">Cyclotella nana</name>
    <dbReference type="NCBI Taxonomy" id="35128"/>
    <lineage>
        <taxon>Eukaryota</taxon>
        <taxon>Sar</taxon>
        <taxon>Stramenopiles</taxon>
        <taxon>Ochrophyta</taxon>
        <taxon>Bacillariophyta</taxon>
        <taxon>Coscinodiscophyceae</taxon>
        <taxon>Thalassiosirophycidae</taxon>
        <taxon>Thalassiosirales</taxon>
        <taxon>Thalassiosiraceae</taxon>
        <taxon>Thalassiosira</taxon>
    </lineage>
</organism>
<dbReference type="eggNOG" id="ENOG502R89R">
    <property type="taxonomic scope" value="Eukaryota"/>
</dbReference>
<dbReference type="PaxDb" id="35128-Thaps5409"/>
<dbReference type="KEGG" id="tps:THAPSDRAFT_5409"/>
<evidence type="ECO:0000313" key="3">
    <source>
        <dbReference type="Proteomes" id="UP000001449"/>
    </source>
</evidence>
<evidence type="ECO:0000256" key="1">
    <source>
        <dbReference type="SAM" id="MobiDB-lite"/>
    </source>
</evidence>
<dbReference type="AlphaFoldDB" id="B8C2U6"/>
<sequence length="334" mass="38216">MPTTTKNSNPSSDVNSDGGGGPDDGPETKRIRSMPHDVVVVVGGVEFPCYRLPMRENETNRIEFPDKCPEEWKLFYRFIDPEKIGENTLPLIHCVINTIYIQAVLDAEIDEDNAIVLTPWFHEFSMGRHLDQCDEVLGRKTMELSYWENGEDIVDLDNFYYAVSSDESFWKVEKSQCQSCENERKSCFKEMIDLLQFSYKYDLQKTQQSAELALSHLIDILEHTSDLFDMPTIKAMVQLCLPIEKNRHGDFIPISSKAHRIWHNSFAGVLEPHREHLAAETINSVALKKDVFDSLTLAFSPLVRGAINFLKNNGNIARERADEGTSYRFVNDTL</sequence>
<dbReference type="RefSeq" id="XP_002290695.1">
    <property type="nucleotide sequence ID" value="XM_002290659.1"/>
</dbReference>
<feature type="compositionally biased region" description="Low complexity" evidence="1">
    <location>
        <begin position="7"/>
        <end position="16"/>
    </location>
</feature>
<proteinExistence type="predicted"/>
<dbReference type="GeneID" id="7450057"/>
<protein>
    <submittedName>
        <fullName evidence="2">Uncharacterized protein</fullName>
    </submittedName>
</protein>
<dbReference type="Proteomes" id="UP000001449">
    <property type="component" value="Chromosome 5"/>
</dbReference>
<reference evidence="2 3" key="1">
    <citation type="journal article" date="2004" name="Science">
        <title>The genome of the diatom Thalassiosira pseudonana: ecology, evolution, and metabolism.</title>
        <authorList>
            <person name="Armbrust E.V."/>
            <person name="Berges J.A."/>
            <person name="Bowler C."/>
            <person name="Green B.R."/>
            <person name="Martinez D."/>
            <person name="Putnam N.H."/>
            <person name="Zhou S."/>
            <person name="Allen A.E."/>
            <person name="Apt K.E."/>
            <person name="Bechner M."/>
            <person name="Brzezinski M.A."/>
            <person name="Chaal B.K."/>
            <person name="Chiovitti A."/>
            <person name="Davis A.K."/>
            <person name="Demarest M.S."/>
            <person name="Detter J.C."/>
            <person name="Glavina T."/>
            <person name="Goodstein D."/>
            <person name="Hadi M.Z."/>
            <person name="Hellsten U."/>
            <person name="Hildebrand M."/>
            <person name="Jenkins B.D."/>
            <person name="Jurka J."/>
            <person name="Kapitonov V.V."/>
            <person name="Kroger N."/>
            <person name="Lau W.W."/>
            <person name="Lane T.W."/>
            <person name="Larimer F.W."/>
            <person name="Lippmeier J.C."/>
            <person name="Lucas S."/>
            <person name="Medina M."/>
            <person name="Montsant A."/>
            <person name="Obornik M."/>
            <person name="Parker M.S."/>
            <person name="Palenik B."/>
            <person name="Pazour G.J."/>
            <person name="Richardson P.M."/>
            <person name="Rynearson T.A."/>
            <person name="Saito M.A."/>
            <person name="Schwartz D.C."/>
            <person name="Thamatrakoln K."/>
            <person name="Valentin K."/>
            <person name="Vardi A."/>
            <person name="Wilkerson F.P."/>
            <person name="Rokhsar D.S."/>
        </authorList>
    </citation>
    <scope>NUCLEOTIDE SEQUENCE [LARGE SCALE GENOMIC DNA]</scope>
    <source>
        <strain evidence="2 3">CCMP1335</strain>
    </source>
</reference>
<reference evidence="2 3" key="2">
    <citation type="journal article" date="2008" name="Nature">
        <title>The Phaeodactylum genome reveals the evolutionary history of diatom genomes.</title>
        <authorList>
            <person name="Bowler C."/>
            <person name="Allen A.E."/>
            <person name="Badger J.H."/>
            <person name="Grimwood J."/>
            <person name="Jabbari K."/>
            <person name="Kuo A."/>
            <person name="Maheswari U."/>
            <person name="Martens C."/>
            <person name="Maumus F."/>
            <person name="Otillar R.P."/>
            <person name="Rayko E."/>
            <person name="Salamov A."/>
            <person name="Vandepoele K."/>
            <person name="Beszteri B."/>
            <person name="Gruber A."/>
            <person name="Heijde M."/>
            <person name="Katinka M."/>
            <person name="Mock T."/>
            <person name="Valentin K."/>
            <person name="Verret F."/>
            <person name="Berges J.A."/>
            <person name="Brownlee C."/>
            <person name="Cadoret J.P."/>
            <person name="Chiovitti A."/>
            <person name="Choi C.J."/>
            <person name="Coesel S."/>
            <person name="De Martino A."/>
            <person name="Detter J.C."/>
            <person name="Durkin C."/>
            <person name="Falciatore A."/>
            <person name="Fournet J."/>
            <person name="Haruta M."/>
            <person name="Huysman M.J."/>
            <person name="Jenkins B.D."/>
            <person name="Jiroutova K."/>
            <person name="Jorgensen R.E."/>
            <person name="Joubert Y."/>
            <person name="Kaplan A."/>
            <person name="Kroger N."/>
            <person name="Kroth P.G."/>
            <person name="La Roche J."/>
            <person name="Lindquist E."/>
            <person name="Lommer M."/>
            <person name="Martin-Jezequel V."/>
            <person name="Lopez P.J."/>
            <person name="Lucas S."/>
            <person name="Mangogna M."/>
            <person name="McGinnis K."/>
            <person name="Medlin L.K."/>
            <person name="Montsant A."/>
            <person name="Oudot-Le Secq M.P."/>
            <person name="Napoli C."/>
            <person name="Obornik M."/>
            <person name="Parker M.S."/>
            <person name="Petit J.L."/>
            <person name="Porcel B.M."/>
            <person name="Poulsen N."/>
            <person name="Robison M."/>
            <person name="Rychlewski L."/>
            <person name="Rynearson T.A."/>
            <person name="Schmutz J."/>
            <person name="Shapiro H."/>
            <person name="Siaut M."/>
            <person name="Stanley M."/>
            <person name="Sussman M.R."/>
            <person name="Taylor A.R."/>
            <person name="Vardi A."/>
            <person name="von Dassow P."/>
            <person name="Vyverman W."/>
            <person name="Willis A."/>
            <person name="Wyrwicz L.S."/>
            <person name="Rokhsar D.S."/>
            <person name="Weissenbach J."/>
            <person name="Armbrust E.V."/>
            <person name="Green B.R."/>
            <person name="Van de Peer Y."/>
            <person name="Grigoriev I.V."/>
        </authorList>
    </citation>
    <scope>NUCLEOTIDE SEQUENCE [LARGE SCALE GENOMIC DNA]</scope>
    <source>
        <strain evidence="2 3">CCMP1335</strain>
    </source>
</reference>
<name>B8C2U6_THAPS</name>
<feature type="region of interest" description="Disordered" evidence="1">
    <location>
        <begin position="1"/>
        <end position="33"/>
    </location>
</feature>
<dbReference type="HOGENOM" id="CLU_832835_0_0_1"/>
<evidence type="ECO:0000313" key="2">
    <source>
        <dbReference type="EMBL" id="EED92447.1"/>
    </source>
</evidence>
<dbReference type="EMBL" id="CM000642">
    <property type="protein sequence ID" value="EED92447.1"/>
    <property type="molecule type" value="Genomic_DNA"/>
</dbReference>